<reference evidence="2" key="1">
    <citation type="journal article" date="2021" name="Proc. Natl. Acad. Sci. U.S.A.">
        <title>Three genomes in the algal genus Volvox reveal the fate of a haploid sex-determining region after a transition to homothallism.</title>
        <authorList>
            <person name="Yamamoto K."/>
            <person name="Hamaji T."/>
            <person name="Kawai-Toyooka H."/>
            <person name="Matsuzaki R."/>
            <person name="Takahashi F."/>
            <person name="Nishimura Y."/>
            <person name="Kawachi M."/>
            <person name="Noguchi H."/>
            <person name="Minakuchi Y."/>
            <person name="Umen J.G."/>
            <person name="Toyoda A."/>
            <person name="Nozaki H."/>
        </authorList>
    </citation>
    <scope>NUCLEOTIDE SEQUENCE</scope>
    <source>
        <strain evidence="2">NIES-3785</strain>
    </source>
</reference>
<name>A0A8J4G435_9CHLO</name>
<feature type="region of interest" description="Disordered" evidence="1">
    <location>
        <begin position="1"/>
        <end position="21"/>
    </location>
</feature>
<sequence>MLSCRPPSSTPPPRVSWPGRVAPVPASTDSFRHRFTKVSDEPTNSYRYLYMHIRKHVQRQGQLKTANFWSNGKSSSTERSPNALHATATAPLTSLILHVSVRSMVIRSTPKPQPPVGGKPYSNAVQKFSSMNIASSSPADLAFA</sequence>
<comment type="caution">
    <text evidence="2">The sequence shown here is derived from an EMBL/GenBank/DDBJ whole genome shotgun (WGS) entry which is preliminary data.</text>
</comment>
<dbReference type="EMBL" id="BNCQ01000006">
    <property type="protein sequence ID" value="GIL98892.1"/>
    <property type="molecule type" value="Genomic_DNA"/>
</dbReference>
<evidence type="ECO:0000313" key="2">
    <source>
        <dbReference type="EMBL" id="GIL98892.1"/>
    </source>
</evidence>
<evidence type="ECO:0000313" key="3">
    <source>
        <dbReference type="Proteomes" id="UP000722791"/>
    </source>
</evidence>
<gene>
    <name evidence="2" type="ORF">Vretimale_4224</name>
</gene>
<dbReference type="Proteomes" id="UP000722791">
    <property type="component" value="Unassembled WGS sequence"/>
</dbReference>
<organism evidence="2 3">
    <name type="scientific">Volvox reticuliferus</name>
    <dbReference type="NCBI Taxonomy" id="1737510"/>
    <lineage>
        <taxon>Eukaryota</taxon>
        <taxon>Viridiplantae</taxon>
        <taxon>Chlorophyta</taxon>
        <taxon>core chlorophytes</taxon>
        <taxon>Chlorophyceae</taxon>
        <taxon>CS clade</taxon>
        <taxon>Chlamydomonadales</taxon>
        <taxon>Volvocaceae</taxon>
        <taxon>Volvox</taxon>
    </lineage>
</organism>
<accession>A0A8J4G435</accession>
<dbReference type="AlphaFoldDB" id="A0A8J4G435"/>
<proteinExistence type="predicted"/>
<protein>
    <submittedName>
        <fullName evidence="2">Uncharacterized protein</fullName>
    </submittedName>
</protein>
<evidence type="ECO:0000256" key="1">
    <source>
        <dbReference type="SAM" id="MobiDB-lite"/>
    </source>
</evidence>